<organism evidence="1 2">
    <name type="scientific">Myotis davidii</name>
    <name type="common">David's myotis</name>
    <dbReference type="NCBI Taxonomy" id="225400"/>
    <lineage>
        <taxon>Eukaryota</taxon>
        <taxon>Metazoa</taxon>
        <taxon>Chordata</taxon>
        <taxon>Craniata</taxon>
        <taxon>Vertebrata</taxon>
        <taxon>Euteleostomi</taxon>
        <taxon>Mammalia</taxon>
        <taxon>Eutheria</taxon>
        <taxon>Laurasiatheria</taxon>
        <taxon>Chiroptera</taxon>
        <taxon>Yangochiroptera</taxon>
        <taxon>Vespertilionidae</taxon>
        <taxon>Myotis</taxon>
    </lineage>
</organism>
<dbReference type="EMBL" id="KB105942">
    <property type="protein sequence ID" value="ELK31969.1"/>
    <property type="molecule type" value="Genomic_DNA"/>
</dbReference>
<sequence length="160" mass="17496">MRRKHEQTPEGGLCCSQGTRSPVFPPRISLGRPWLGSWRGTWPRLNAGNRVVAGGLSLRIAQSQKAKAREALLGCRCGPRPERRLCRRVFTRRARAGSSSSAETDPGESDSERPLWVALHCCAYPLVPRSVPVSSLVGKLIGVEVELKESQAPALQGFPE</sequence>
<keyword evidence="2" id="KW-1185">Reference proteome</keyword>
<proteinExistence type="predicted"/>
<name>L5LZY1_MYODS</name>
<evidence type="ECO:0000313" key="1">
    <source>
        <dbReference type="EMBL" id="ELK31969.1"/>
    </source>
</evidence>
<protein>
    <submittedName>
        <fullName evidence="1">Uncharacterized protein</fullName>
    </submittedName>
</protein>
<reference evidence="2" key="1">
    <citation type="journal article" date="2013" name="Science">
        <title>Comparative analysis of bat genomes provides insight into the evolution of flight and immunity.</title>
        <authorList>
            <person name="Zhang G."/>
            <person name="Cowled C."/>
            <person name="Shi Z."/>
            <person name="Huang Z."/>
            <person name="Bishop-Lilly K.A."/>
            <person name="Fang X."/>
            <person name="Wynne J.W."/>
            <person name="Xiong Z."/>
            <person name="Baker M.L."/>
            <person name="Zhao W."/>
            <person name="Tachedjian M."/>
            <person name="Zhu Y."/>
            <person name="Zhou P."/>
            <person name="Jiang X."/>
            <person name="Ng J."/>
            <person name="Yang L."/>
            <person name="Wu L."/>
            <person name="Xiao J."/>
            <person name="Feng Y."/>
            <person name="Chen Y."/>
            <person name="Sun X."/>
            <person name="Zhang Y."/>
            <person name="Marsh G.A."/>
            <person name="Crameri G."/>
            <person name="Broder C.C."/>
            <person name="Frey K.G."/>
            <person name="Wang L.F."/>
            <person name="Wang J."/>
        </authorList>
    </citation>
    <scope>NUCLEOTIDE SEQUENCE [LARGE SCALE GENOMIC DNA]</scope>
</reference>
<gene>
    <name evidence="1" type="ORF">MDA_GLEAN10006376</name>
</gene>
<evidence type="ECO:0000313" key="2">
    <source>
        <dbReference type="Proteomes" id="UP000010556"/>
    </source>
</evidence>
<accession>L5LZY1</accession>
<dbReference type="AlphaFoldDB" id="L5LZY1"/>
<dbReference type="Proteomes" id="UP000010556">
    <property type="component" value="Unassembled WGS sequence"/>
</dbReference>